<evidence type="ECO:0000256" key="1">
    <source>
        <dbReference type="SAM" id="MobiDB-lite"/>
    </source>
</evidence>
<organism evidence="2 3">
    <name type="scientific">Burkholderia phage BcepSaruman</name>
    <dbReference type="NCBI Taxonomy" id="2530032"/>
    <lineage>
        <taxon>Viruses</taxon>
        <taxon>Duplodnaviria</taxon>
        <taxon>Heunggongvirae</taxon>
        <taxon>Uroviricota</taxon>
        <taxon>Caudoviricetes</taxon>
        <taxon>Sarumanvirus</taxon>
        <taxon>Sarumanvirus bcepsaruman</taxon>
    </lineage>
</organism>
<sequence>MSLTNMANMGRRERDELIAILQAWNDGGLPEEFSTEEVQAAFNTHSGLVFLTNADFQAAILRDGALESFYTSPYAGREGTFAELAAEYADMDGCDAVWFRELAESLGRTSEVPDAEHAAETADEEDDAE</sequence>
<dbReference type="Proteomes" id="UP000296455">
    <property type="component" value="Segment"/>
</dbReference>
<dbReference type="EMBL" id="MK552140">
    <property type="protein sequence ID" value="QBX06472.1"/>
    <property type="molecule type" value="Genomic_DNA"/>
</dbReference>
<protein>
    <submittedName>
        <fullName evidence="2">Uncharacterized protein</fullName>
    </submittedName>
</protein>
<feature type="region of interest" description="Disordered" evidence="1">
    <location>
        <begin position="106"/>
        <end position="129"/>
    </location>
</feature>
<name>A0A4D5ZG41_9CAUD</name>
<gene>
    <name evidence="2" type="ORF">BcepSaruman_059</name>
</gene>
<reference evidence="2 3" key="1">
    <citation type="submission" date="2019-02" db="EMBL/GenBank/DDBJ databases">
        <title>Complete genome sequence of Burkholderia cenocepacia phage BcepSaruman.</title>
        <authorList>
            <person name="Park K."/>
            <person name="Liu M."/>
            <person name="Gill J."/>
        </authorList>
    </citation>
    <scope>NUCLEOTIDE SEQUENCE [LARGE SCALE GENOMIC DNA]</scope>
</reference>
<proteinExistence type="predicted"/>
<keyword evidence="3" id="KW-1185">Reference proteome</keyword>
<accession>A0A4D5ZG41</accession>
<evidence type="ECO:0000313" key="3">
    <source>
        <dbReference type="Proteomes" id="UP000296455"/>
    </source>
</evidence>
<evidence type="ECO:0000313" key="2">
    <source>
        <dbReference type="EMBL" id="QBX06472.1"/>
    </source>
</evidence>